<dbReference type="Proteomes" id="UP001140453">
    <property type="component" value="Unassembled WGS sequence"/>
</dbReference>
<evidence type="ECO:0000313" key="3">
    <source>
        <dbReference type="Proteomes" id="UP001140453"/>
    </source>
</evidence>
<protein>
    <submittedName>
        <fullName evidence="2">Uncharacterized protein</fullName>
    </submittedName>
</protein>
<accession>A0A9W8YMK0</accession>
<evidence type="ECO:0000256" key="1">
    <source>
        <dbReference type="SAM" id="MobiDB-lite"/>
    </source>
</evidence>
<proteinExistence type="predicted"/>
<reference evidence="2" key="1">
    <citation type="submission" date="2022-10" db="EMBL/GenBank/DDBJ databases">
        <title>Tapping the CABI collections for fungal endophytes: first genome assemblies for Collariella, Neodidymelliopsis, Ascochyta clinopodiicola, Didymella pomorum, Didymosphaeria variabile, Neocosmospora piperis and Neocucurbitaria cava.</title>
        <authorList>
            <person name="Hill R."/>
        </authorList>
    </citation>
    <scope>NUCLEOTIDE SEQUENCE</scope>
    <source>
        <strain evidence="2">IMI 355082</strain>
    </source>
</reference>
<gene>
    <name evidence="2" type="ORF">N0V93_008240</name>
</gene>
<feature type="region of interest" description="Disordered" evidence="1">
    <location>
        <begin position="198"/>
        <end position="229"/>
    </location>
</feature>
<comment type="caution">
    <text evidence="2">The sequence shown here is derived from an EMBL/GenBank/DDBJ whole genome shotgun (WGS) entry which is preliminary data.</text>
</comment>
<dbReference type="EMBL" id="JAPEVB010000005">
    <property type="protein sequence ID" value="KAJ4387643.1"/>
    <property type="molecule type" value="Genomic_DNA"/>
</dbReference>
<organism evidence="2 3">
    <name type="scientific">Gnomoniopsis smithogilvyi</name>
    <dbReference type="NCBI Taxonomy" id="1191159"/>
    <lineage>
        <taxon>Eukaryota</taxon>
        <taxon>Fungi</taxon>
        <taxon>Dikarya</taxon>
        <taxon>Ascomycota</taxon>
        <taxon>Pezizomycotina</taxon>
        <taxon>Sordariomycetes</taxon>
        <taxon>Sordariomycetidae</taxon>
        <taxon>Diaporthales</taxon>
        <taxon>Gnomoniaceae</taxon>
        <taxon>Gnomoniopsis</taxon>
    </lineage>
</organism>
<dbReference type="AlphaFoldDB" id="A0A9W8YMK0"/>
<sequence length="229" mass="26390">MVDKNVRQCGHLIVFDSEEKMETHIRTTTNILELLFAARQTRMTCLHKFVCGDKPETKWLKLYSMVQYLYNDLGHDYWLAKQLHEKIDSRWGLFDPELRKLISDRCLHRRNLWISDRKALTAWLEAFARVTSITAPLAFMAQLDDEPPQFRNRSEGVRDLDPSRMGANHLKNSAIQSPWLQVVEQSYNRDEAMRAQVGDQQVDNGNLKSSVEAVSDGSPSKTKGDAPEL</sequence>
<feature type="compositionally biased region" description="Polar residues" evidence="1">
    <location>
        <begin position="198"/>
        <end position="209"/>
    </location>
</feature>
<name>A0A9W8YMK0_9PEZI</name>
<keyword evidence="3" id="KW-1185">Reference proteome</keyword>
<dbReference type="OrthoDB" id="10473114at2759"/>
<evidence type="ECO:0000313" key="2">
    <source>
        <dbReference type="EMBL" id="KAJ4387643.1"/>
    </source>
</evidence>